<dbReference type="EMBL" id="GBXM01086321">
    <property type="protein sequence ID" value="JAH22256.1"/>
    <property type="molecule type" value="Transcribed_RNA"/>
</dbReference>
<feature type="compositionally biased region" description="Basic and acidic residues" evidence="1">
    <location>
        <begin position="40"/>
        <end position="49"/>
    </location>
</feature>
<name>A0A0E9QZC2_ANGAN</name>
<evidence type="ECO:0000313" key="2">
    <source>
        <dbReference type="EMBL" id="JAH22256.1"/>
    </source>
</evidence>
<proteinExistence type="predicted"/>
<dbReference type="AlphaFoldDB" id="A0A0E9QZC2"/>
<accession>A0A0E9QZC2</accession>
<sequence>MCHHHSNGITSYGRSRQTKRLSIESEEGDKGLKSRGHLLRGSEDWKLFP</sequence>
<protein>
    <submittedName>
        <fullName evidence="2">Uncharacterized protein</fullName>
    </submittedName>
</protein>
<organism evidence="2">
    <name type="scientific">Anguilla anguilla</name>
    <name type="common">European freshwater eel</name>
    <name type="synonym">Muraena anguilla</name>
    <dbReference type="NCBI Taxonomy" id="7936"/>
    <lineage>
        <taxon>Eukaryota</taxon>
        <taxon>Metazoa</taxon>
        <taxon>Chordata</taxon>
        <taxon>Craniata</taxon>
        <taxon>Vertebrata</taxon>
        <taxon>Euteleostomi</taxon>
        <taxon>Actinopterygii</taxon>
        <taxon>Neopterygii</taxon>
        <taxon>Teleostei</taxon>
        <taxon>Anguilliformes</taxon>
        <taxon>Anguillidae</taxon>
        <taxon>Anguilla</taxon>
    </lineage>
</organism>
<evidence type="ECO:0000256" key="1">
    <source>
        <dbReference type="SAM" id="MobiDB-lite"/>
    </source>
</evidence>
<reference evidence="2" key="2">
    <citation type="journal article" date="2015" name="Fish Shellfish Immunol.">
        <title>Early steps in the European eel (Anguilla anguilla)-Vibrio vulnificus interaction in the gills: Role of the RtxA13 toxin.</title>
        <authorList>
            <person name="Callol A."/>
            <person name="Pajuelo D."/>
            <person name="Ebbesson L."/>
            <person name="Teles M."/>
            <person name="MacKenzie S."/>
            <person name="Amaro C."/>
        </authorList>
    </citation>
    <scope>NUCLEOTIDE SEQUENCE</scope>
</reference>
<reference evidence="2" key="1">
    <citation type="submission" date="2014-11" db="EMBL/GenBank/DDBJ databases">
        <authorList>
            <person name="Amaro Gonzalez C."/>
        </authorList>
    </citation>
    <scope>NUCLEOTIDE SEQUENCE</scope>
</reference>
<feature type="region of interest" description="Disordered" evidence="1">
    <location>
        <begin position="1"/>
        <end position="49"/>
    </location>
</feature>